<protein>
    <submittedName>
        <fullName evidence="1">Uncharacterized protein</fullName>
    </submittedName>
</protein>
<name>A0A0E9T085_ANGAN</name>
<organism evidence="1">
    <name type="scientific">Anguilla anguilla</name>
    <name type="common">European freshwater eel</name>
    <name type="synonym">Muraena anguilla</name>
    <dbReference type="NCBI Taxonomy" id="7936"/>
    <lineage>
        <taxon>Eukaryota</taxon>
        <taxon>Metazoa</taxon>
        <taxon>Chordata</taxon>
        <taxon>Craniata</taxon>
        <taxon>Vertebrata</taxon>
        <taxon>Euteleostomi</taxon>
        <taxon>Actinopterygii</taxon>
        <taxon>Neopterygii</taxon>
        <taxon>Teleostei</taxon>
        <taxon>Anguilliformes</taxon>
        <taxon>Anguillidae</taxon>
        <taxon>Anguilla</taxon>
    </lineage>
</organism>
<proteinExistence type="predicted"/>
<evidence type="ECO:0000313" key="1">
    <source>
        <dbReference type="EMBL" id="JAH46173.1"/>
    </source>
</evidence>
<dbReference type="EMBL" id="GBXM01062404">
    <property type="protein sequence ID" value="JAH46173.1"/>
    <property type="molecule type" value="Transcribed_RNA"/>
</dbReference>
<sequence length="22" mass="2529">MLILPQSSCRRKIDPLGLFRGQ</sequence>
<dbReference type="AlphaFoldDB" id="A0A0E9T085"/>
<reference evidence="1" key="2">
    <citation type="journal article" date="2015" name="Fish Shellfish Immunol.">
        <title>Early steps in the European eel (Anguilla anguilla)-Vibrio vulnificus interaction in the gills: Role of the RtxA13 toxin.</title>
        <authorList>
            <person name="Callol A."/>
            <person name="Pajuelo D."/>
            <person name="Ebbesson L."/>
            <person name="Teles M."/>
            <person name="MacKenzie S."/>
            <person name="Amaro C."/>
        </authorList>
    </citation>
    <scope>NUCLEOTIDE SEQUENCE</scope>
</reference>
<accession>A0A0E9T085</accession>
<reference evidence="1" key="1">
    <citation type="submission" date="2014-11" db="EMBL/GenBank/DDBJ databases">
        <authorList>
            <person name="Amaro Gonzalez C."/>
        </authorList>
    </citation>
    <scope>NUCLEOTIDE SEQUENCE</scope>
</reference>